<feature type="transmembrane region" description="Helical" evidence="7">
    <location>
        <begin position="27"/>
        <end position="44"/>
    </location>
</feature>
<dbReference type="GO" id="GO:0005783">
    <property type="term" value="C:endoplasmic reticulum"/>
    <property type="evidence" value="ECO:0000318"/>
    <property type="project" value="GO_Central"/>
</dbReference>
<dbReference type="KEGG" id="ppp:112281852"/>
<dbReference type="EMBL" id="ABEU02000004">
    <property type="protein sequence ID" value="PNR55437.1"/>
    <property type="molecule type" value="Genomic_DNA"/>
</dbReference>
<dbReference type="OMA" id="KLYCLLQ"/>
<feature type="transmembrane region" description="Helical" evidence="7">
    <location>
        <begin position="259"/>
        <end position="283"/>
    </location>
</feature>
<dbReference type="PaxDb" id="3218-PP1S13_229V6.1"/>
<dbReference type="GeneID" id="112281852"/>
<keyword evidence="2 5" id="KW-0812">Transmembrane</keyword>
<feature type="domain" description="TLC" evidence="8">
    <location>
        <begin position="79"/>
        <end position="291"/>
    </location>
</feature>
<evidence type="ECO:0000256" key="5">
    <source>
        <dbReference type="PROSITE-ProRule" id="PRU00205"/>
    </source>
</evidence>
<dbReference type="EnsemblPlants" id="Pp3c4_17010V3.2">
    <property type="protein sequence ID" value="Pp3c4_17010V3.2"/>
    <property type="gene ID" value="Pp3c4_17010"/>
</dbReference>
<dbReference type="GO" id="GO:0005789">
    <property type="term" value="C:endoplasmic reticulum membrane"/>
    <property type="evidence" value="ECO:0007669"/>
    <property type="project" value="UniProtKB-SubCell"/>
</dbReference>
<dbReference type="InterPro" id="IPR016439">
    <property type="entry name" value="Lag1/Lac1-like"/>
</dbReference>
<dbReference type="RefSeq" id="XP_024374569.1">
    <property type="nucleotide sequence ID" value="XM_024518801.2"/>
</dbReference>
<dbReference type="Gramene" id="Pp3c4_17010V3.2">
    <property type="protein sequence ID" value="Pp3c4_17010V3.2"/>
    <property type="gene ID" value="Pp3c4_17010"/>
</dbReference>
<dbReference type="PIRSF" id="PIRSF005225">
    <property type="entry name" value="LAG1_LAC1"/>
    <property type="match status" value="1"/>
</dbReference>
<comment type="subcellular location">
    <subcellularLocation>
        <location evidence="1">Endoplasmic reticulum membrane</location>
        <topology evidence="1">Multi-pass membrane protein</topology>
    </subcellularLocation>
</comment>
<gene>
    <name evidence="10" type="primary">LOC112281852</name>
    <name evidence="9" type="ORF">PHYPA_006334</name>
</gene>
<feature type="region of interest" description="Disordered" evidence="6">
    <location>
        <begin position="294"/>
        <end position="323"/>
    </location>
</feature>
<dbReference type="GO" id="GO:0050291">
    <property type="term" value="F:sphingosine N-acyltransferase activity"/>
    <property type="evidence" value="ECO:0000318"/>
    <property type="project" value="GO_Central"/>
</dbReference>
<dbReference type="FunCoup" id="A0A2K1KNU7">
    <property type="interactions" value="4268"/>
</dbReference>
<reference evidence="10" key="3">
    <citation type="submission" date="2020-12" db="UniProtKB">
        <authorList>
            <consortium name="EnsemblPlants"/>
        </authorList>
    </citation>
    <scope>IDENTIFICATION</scope>
</reference>
<reference evidence="9 11" key="1">
    <citation type="journal article" date="2008" name="Science">
        <title>The Physcomitrella genome reveals evolutionary insights into the conquest of land by plants.</title>
        <authorList>
            <person name="Rensing S."/>
            <person name="Lang D."/>
            <person name="Zimmer A."/>
            <person name="Terry A."/>
            <person name="Salamov A."/>
            <person name="Shapiro H."/>
            <person name="Nishiyama T."/>
            <person name="Perroud P.-F."/>
            <person name="Lindquist E."/>
            <person name="Kamisugi Y."/>
            <person name="Tanahashi T."/>
            <person name="Sakakibara K."/>
            <person name="Fujita T."/>
            <person name="Oishi K."/>
            <person name="Shin-I T."/>
            <person name="Kuroki Y."/>
            <person name="Toyoda A."/>
            <person name="Suzuki Y."/>
            <person name="Hashimoto A."/>
            <person name="Yamaguchi K."/>
            <person name="Sugano A."/>
            <person name="Kohara Y."/>
            <person name="Fujiyama A."/>
            <person name="Anterola A."/>
            <person name="Aoki S."/>
            <person name="Ashton N."/>
            <person name="Barbazuk W.B."/>
            <person name="Barker E."/>
            <person name="Bennetzen J."/>
            <person name="Bezanilla M."/>
            <person name="Blankenship R."/>
            <person name="Cho S.H."/>
            <person name="Dutcher S."/>
            <person name="Estelle M."/>
            <person name="Fawcett J.A."/>
            <person name="Gundlach H."/>
            <person name="Hanada K."/>
            <person name="Heyl A."/>
            <person name="Hicks K.A."/>
            <person name="Hugh J."/>
            <person name="Lohr M."/>
            <person name="Mayer K."/>
            <person name="Melkozernov A."/>
            <person name="Murata T."/>
            <person name="Nelson D."/>
            <person name="Pils B."/>
            <person name="Prigge M."/>
            <person name="Reiss B."/>
            <person name="Renner T."/>
            <person name="Rombauts S."/>
            <person name="Rushton P."/>
            <person name="Sanderfoot A."/>
            <person name="Schween G."/>
            <person name="Shiu S.-H."/>
            <person name="Stueber K."/>
            <person name="Theodoulou F.L."/>
            <person name="Tu H."/>
            <person name="Van de Peer Y."/>
            <person name="Verrier P.J."/>
            <person name="Waters E."/>
            <person name="Wood A."/>
            <person name="Yang L."/>
            <person name="Cove D."/>
            <person name="Cuming A."/>
            <person name="Hasebe M."/>
            <person name="Lucas S."/>
            <person name="Mishler D.B."/>
            <person name="Reski R."/>
            <person name="Grigoriev I."/>
            <person name="Quatrano R.S."/>
            <person name="Boore J.L."/>
        </authorList>
    </citation>
    <scope>NUCLEOTIDE SEQUENCE [LARGE SCALE GENOMIC DNA]</scope>
    <source>
        <strain evidence="10 11">cv. Gransden 2004</strain>
    </source>
</reference>
<evidence type="ECO:0000256" key="2">
    <source>
        <dbReference type="ARBA" id="ARBA00022692"/>
    </source>
</evidence>
<feature type="transmembrane region" description="Helical" evidence="7">
    <location>
        <begin position="168"/>
        <end position="192"/>
    </location>
</feature>
<accession>A0A2K1KNU7</accession>
<dbReference type="AlphaFoldDB" id="A0A2K1KNU7"/>
<dbReference type="InterPro" id="IPR006634">
    <property type="entry name" value="TLC-dom"/>
</dbReference>
<organism evidence="9">
    <name type="scientific">Physcomitrium patens</name>
    <name type="common">Spreading-leaved earth moss</name>
    <name type="synonym">Physcomitrella patens</name>
    <dbReference type="NCBI Taxonomy" id="3218"/>
    <lineage>
        <taxon>Eukaryota</taxon>
        <taxon>Viridiplantae</taxon>
        <taxon>Streptophyta</taxon>
        <taxon>Embryophyta</taxon>
        <taxon>Bryophyta</taxon>
        <taxon>Bryophytina</taxon>
        <taxon>Bryopsida</taxon>
        <taxon>Funariidae</taxon>
        <taxon>Funariales</taxon>
        <taxon>Funariaceae</taxon>
        <taxon>Physcomitrium</taxon>
    </lineage>
</organism>
<evidence type="ECO:0000313" key="10">
    <source>
        <dbReference type="EnsemblPlants" id="Pp3c4_17010V3.1"/>
    </source>
</evidence>
<proteinExistence type="predicted"/>
<evidence type="ECO:0000256" key="6">
    <source>
        <dbReference type="SAM" id="MobiDB-lite"/>
    </source>
</evidence>
<dbReference type="PANTHER" id="PTHR12560:SF49">
    <property type="entry name" value="CERAMIDE SYNTHASE 1 LOH3"/>
    <property type="match status" value="1"/>
</dbReference>
<evidence type="ECO:0000313" key="9">
    <source>
        <dbReference type="EMBL" id="PNR55437.1"/>
    </source>
</evidence>
<dbReference type="Proteomes" id="UP000006727">
    <property type="component" value="Chromosome 4"/>
</dbReference>
<dbReference type="PANTHER" id="PTHR12560">
    <property type="entry name" value="LONGEVITY ASSURANCE FACTOR 1 LAG1"/>
    <property type="match status" value="1"/>
</dbReference>
<evidence type="ECO:0000259" key="8">
    <source>
        <dbReference type="PROSITE" id="PS50922"/>
    </source>
</evidence>
<feature type="transmembrane region" description="Helical" evidence="7">
    <location>
        <begin position="213"/>
        <end position="239"/>
    </location>
</feature>
<dbReference type="Pfam" id="PF03798">
    <property type="entry name" value="TRAM_LAG1_CLN8"/>
    <property type="match status" value="1"/>
</dbReference>
<name>A0A2K1KNU7_PHYPA</name>
<feature type="compositionally biased region" description="Acidic residues" evidence="6">
    <location>
        <begin position="305"/>
        <end position="317"/>
    </location>
</feature>
<reference evidence="9 11" key="2">
    <citation type="journal article" date="2018" name="Plant J.">
        <title>The Physcomitrella patens chromosome-scale assembly reveals moss genome structure and evolution.</title>
        <authorList>
            <person name="Lang D."/>
            <person name="Ullrich K.K."/>
            <person name="Murat F."/>
            <person name="Fuchs J."/>
            <person name="Jenkins J."/>
            <person name="Haas F.B."/>
            <person name="Piednoel M."/>
            <person name="Gundlach H."/>
            <person name="Van Bel M."/>
            <person name="Meyberg R."/>
            <person name="Vives C."/>
            <person name="Morata J."/>
            <person name="Symeonidi A."/>
            <person name="Hiss M."/>
            <person name="Muchero W."/>
            <person name="Kamisugi Y."/>
            <person name="Saleh O."/>
            <person name="Blanc G."/>
            <person name="Decker E.L."/>
            <person name="van Gessel N."/>
            <person name="Grimwood J."/>
            <person name="Hayes R.D."/>
            <person name="Graham S.W."/>
            <person name="Gunter L.E."/>
            <person name="McDaniel S.F."/>
            <person name="Hoernstein S.N.W."/>
            <person name="Larsson A."/>
            <person name="Li F.W."/>
            <person name="Perroud P.F."/>
            <person name="Phillips J."/>
            <person name="Ranjan P."/>
            <person name="Rokshar D.S."/>
            <person name="Rothfels C.J."/>
            <person name="Schneider L."/>
            <person name="Shu S."/>
            <person name="Stevenson D.W."/>
            <person name="Thummler F."/>
            <person name="Tillich M."/>
            <person name="Villarreal Aguilar J.C."/>
            <person name="Widiez T."/>
            <person name="Wong G.K."/>
            <person name="Wymore A."/>
            <person name="Zhang Y."/>
            <person name="Zimmer A.D."/>
            <person name="Quatrano R.S."/>
            <person name="Mayer K.F.X."/>
            <person name="Goodstein D."/>
            <person name="Casacuberta J.M."/>
            <person name="Vandepoele K."/>
            <person name="Reski R."/>
            <person name="Cuming A.C."/>
            <person name="Tuskan G.A."/>
            <person name="Maumus F."/>
            <person name="Salse J."/>
            <person name="Schmutz J."/>
            <person name="Rensing S.A."/>
        </authorList>
    </citation>
    <scope>NUCLEOTIDE SEQUENCE [LARGE SCALE GENOMIC DNA]</scope>
    <source>
        <strain evidence="10 11">cv. Gransden 2004</strain>
    </source>
</reference>
<sequence>MGVIGETPAWATSLDWQAESLPAVNDLAVLPLFAIGFFTVRFCLDKLVFERLGRRFISGYTSSLEISSEEIETQRKKLVKFKESAWKCVYYLSAEILALAVTKDEPWFTTTKYFWTGPGDRSWPDQLMKQKLKFLYGFAGGFYTYSIFALLFWETRRSDFGISMSHHIATLMLIVFSYLAKLARVGSVVLAVHDASDVFLEIGKMTKYSGLEIIPSISFLLFAISWLVLRLIIFPFMIIRSTSYECLKYLDRTMAEGPVYYYVFNTLLITLQVMHIYWWVLIWRMIVRQIQDRGKLSDDVRSDSDSDSDSDDDSDDEDKNKKD</sequence>
<dbReference type="OrthoDB" id="537032at2759"/>
<evidence type="ECO:0000256" key="3">
    <source>
        <dbReference type="ARBA" id="ARBA00022989"/>
    </source>
</evidence>
<evidence type="ECO:0000256" key="1">
    <source>
        <dbReference type="ARBA" id="ARBA00004477"/>
    </source>
</evidence>
<dbReference type="STRING" id="3218.A0A2K1KNU7"/>
<feature type="transmembrane region" description="Helical" evidence="7">
    <location>
        <begin position="134"/>
        <end position="153"/>
    </location>
</feature>
<evidence type="ECO:0000256" key="7">
    <source>
        <dbReference type="SAM" id="Phobius"/>
    </source>
</evidence>
<feature type="compositionally biased region" description="Basic and acidic residues" evidence="6">
    <location>
        <begin position="294"/>
        <end position="304"/>
    </location>
</feature>
<dbReference type="GO" id="GO:0046513">
    <property type="term" value="P:ceramide biosynthetic process"/>
    <property type="evidence" value="ECO:0000318"/>
    <property type="project" value="GO_Central"/>
</dbReference>
<dbReference type="EnsemblPlants" id="Pp3c4_17010V3.1">
    <property type="protein sequence ID" value="Pp3c4_17010V3.1"/>
    <property type="gene ID" value="Pp3c4_17010"/>
</dbReference>
<keyword evidence="3 7" id="KW-1133">Transmembrane helix</keyword>
<evidence type="ECO:0000256" key="4">
    <source>
        <dbReference type="ARBA" id="ARBA00023136"/>
    </source>
</evidence>
<keyword evidence="4 5" id="KW-0472">Membrane</keyword>
<dbReference type="SMART" id="SM00724">
    <property type="entry name" value="TLC"/>
    <property type="match status" value="1"/>
</dbReference>
<dbReference type="Gramene" id="Pp3c4_17010V3.1">
    <property type="protein sequence ID" value="Pp3c4_17010V3.1"/>
    <property type="gene ID" value="Pp3c4_17010"/>
</dbReference>
<evidence type="ECO:0000313" key="11">
    <source>
        <dbReference type="Proteomes" id="UP000006727"/>
    </source>
</evidence>
<keyword evidence="11" id="KW-1185">Reference proteome</keyword>
<dbReference type="PROSITE" id="PS50922">
    <property type="entry name" value="TLC"/>
    <property type="match status" value="1"/>
</dbReference>
<protein>
    <recommendedName>
        <fullName evidence="8">TLC domain-containing protein</fullName>
    </recommendedName>
</protein>